<reference evidence="9" key="3">
    <citation type="submission" date="2015-06" db="UniProtKB">
        <authorList>
            <consortium name="EnsemblMetazoa"/>
        </authorList>
    </citation>
    <scope>IDENTIFICATION</scope>
</reference>
<dbReference type="EnsemblMetazoa" id="CapteT111841">
    <property type="protein sequence ID" value="CapteP111841"/>
    <property type="gene ID" value="CapteG111841"/>
</dbReference>
<keyword evidence="6" id="KW-0807">Transducer</keyword>
<dbReference type="CDD" id="cd00637">
    <property type="entry name" value="7tm_classA_rhodopsin-like"/>
    <property type="match status" value="1"/>
</dbReference>
<dbReference type="InterPro" id="IPR017452">
    <property type="entry name" value="GPCR_Rhodpsn_7TM"/>
</dbReference>
<dbReference type="PROSITE" id="PS00237">
    <property type="entry name" value="G_PROTEIN_RECEP_F1_1"/>
    <property type="match status" value="1"/>
</dbReference>
<evidence type="ECO:0000313" key="9">
    <source>
        <dbReference type="EnsemblMetazoa" id="CapteP111841"/>
    </source>
</evidence>
<evidence type="ECO:0000313" key="10">
    <source>
        <dbReference type="Proteomes" id="UP000014760"/>
    </source>
</evidence>
<reference evidence="10" key="1">
    <citation type="submission" date="2012-12" db="EMBL/GenBank/DDBJ databases">
        <authorList>
            <person name="Hellsten U."/>
            <person name="Grimwood J."/>
            <person name="Chapman J.A."/>
            <person name="Shapiro H."/>
            <person name="Aerts A."/>
            <person name="Otillar R.P."/>
            <person name="Terry A.Y."/>
            <person name="Boore J.L."/>
            <person name="Simakov O."/>
            <person name="Marletaz F."/>
            <person name="Cho S.-J."/>
            <person name="Edsinger-Gonzales E."/>
            <person name="Havlak P."/>
            <person name="Kuo D.-H."/>
            <person name="Larsson T."/>
            <person name="Lv J."/>
            <person name="Arendt D."/>
            <person name="Savage R."/>
            <person name="Osoegawa K."/>
            <person name="de Jong P."/>
            <person name="Lindberg D.R."/>
            <person name="Seaver E.C."/>
            <person name="Weisblat D.A."/>
            <person name="Putnam N.H."/>
            <person name="Grigoriev I.V."/>
            <person name="Rokhsar D.S."/>
        </authorList>
    </citation>
    <scope>NUCLEOTIDE SEQUENCE</scope>
    <source>
        <strain evidence="10">I ESC-2004</strain>
    </source>
</reference>
<dbReference type="PRINTS" id="PR00237">
    <property type="entry name" value="GPCRRHODOPSN"/>
</dbReference>
<evidence type="ECO:0000256" key="3">
    <source>
        <dbReference type="ARBA" id="ARBA00022692"/>
    </source>
</evidence>
<dbReference type="OMA" id="HILAYCI"/>
<evidence type="ECO:0000256" key="2">
    <source>
        <dbReference type="ARBA" id="ARBA00022475"/>
    </source>
</evidence>
<protein>
    <recommendedName>
        <fullName evidence="8">G-protein coupled receptors family 1 profile domain-containing protein</fullName>
    </recommendedName>
</protein>
<dbReference type="Gene3D" id="1.20.1070.10">
    <property type="entry name" value="Rhodopsin 7-helix transmembrane proteins"/>
    <property type="match status" value="1"/>
</dbReference>
<sequence length="284" mass="32055">MPRDELFVRIANIIVCVLIVVGNVLILTALALSRKLRKTTTPFVASLAAADLYVGLSFGIDSIVNIYVNADHKENIIADIFLESAIYCSLLNLVAIATDRFLSVVIALRYNAIVTKKVIYWILVGTWTIALLLQPLSQHFYLDKTNTDTMVSRKFHIALYVWCVGMICLLYGYIGITAWHQKRRIQALQIPMSDERDRVVSDSMKVTRVLMTVVGGCAVLWLPHAIMSLYIITHPKILLTYAELFAPTVFGMFNSAINIVIYSLMNAEFRSTFIQLIKCQLKNM</sequence>
<keyword evidence="2" id="KW-1003">Cell membrane</keyword>
<keyword evidence="10" id="KW-1185">Reference proteome</keyword>
<feature type="transmembrane region" description="Helical" evidence="7">
    <location>
        <begin position="244"/>
        <end position="265"/>
    </location>
</feature>
<dbReference type="PANTHER" id="PTHR22750">
    <property type="entry name" value="G-PROTEIN COUPLED RECEPTOR"/>
    <property type="match status" value="1"/>
</dbReference>
<dbReference type="Proteomes" id="UP000014760">
    <property type="component" value="Unassembled WGS sequence"/>
</dbReference>
<feature type="transmembrane region" description="Helical" evidence="7">
    <location>
        <begin position="118"/>
        <end position="137"/>
    </location>
</feature>
<dbReference type="Pfam" id="PF00001">
    <property type="entry name" value="7tm_1"/>
    <property type="match status" value="1"/>
</dbReference>
<dbReference type="GO" id="GO:0005886">
    <property type="term" value="C:plasma membrane"/>
    <property type="evidence" value="ECO:0007669"/>
    <property type="project" value="UniProtKB-SubCell"/>
</dbReference>
<dbReference type="GO" id="GO:0004930">
    <property type="term" value="F:G protein-coupled receptor activity"/>
    <property type="evidence" value="ECO:0007669"/>
    <property type="project" value="UniProtKB-KW"/>
</dbReference>
<name>X1YV64_CAPTE</name>
<proteinExistence type="inferred from homology"/>
<dbReference type="InterPro" id="IPR000276">
    <property type="entry name" value="GPCR_Rhodpsn"/>
</dbReference>
<evidence type="ECO:0000256" key="5">
    <source>
        <dbReference type="ARBA" id="ARBA00023136"/>
    </source>
</evidence>
<dbReference type="OrthoDB" id="6101402at2759"/>
<feature type="transmembrane region" description="Helical" evidence="7">
    <location>
        <begin position="76"/>
        <end position="97"/>
    </location>
</feature>
<dbReference type="AlphaFoldDB" id="X1YV64"/>
<keyword evidence="6" id="KW-0297">G-protein coupled receptor</keyword>
<dbReference type="EMBL" id="AMQN01000154">
    <property type="status" value="NOT_ANNOTATED_CDS"/>
    <property type="molecule type" value="Genomic_DNA"/>
</dbReference>
<feature type="transmembrane region" description="Helical" evidence="7">
    <location>
        <begin position="209"/>
        <end position="232"/>
    </location>
</feature>
<organism evidence="9 10">
    <name type="scientific">Capitella teleta</name>
    <name type="common">Polychaete worm</name>
    <dbReference type="NCBI Taxonomy" id="283909"/>
    <lineage>
        <taxon>Eukaryota</taxon>
        <taxon>Metazoa</taxon>
        <taxon>Spiralia</taxon>
        <taxon>Lophotrochozoa</taxon>
        <taxon>Annelida</taxon>
        <taxon>Polychaeta</taxon>
        <taxon>Sedentaria</taxon>
        <taxon>Scolecida</taxon>
        <taxon>Capitellidae</taxon>
        <taxon>Capitella</taxon>
    </lineage>
</organism>
<evidence type="ECO:0000259" key="8">
    <source>
        <dbReference type="PROSITE" id="PS50262"/>
    </source>
</evidence>
<dbReference type="HOGENOM" id="CLU_009579_21_0_1"/>
<feature type="transmembrane region" description="Helical" evidence="7">
    <location>
        <begin position="157"/>
        <end position="179"/>
    </location>
</feature>
<evidence type="ECO:0000256" key="6">
    <source>
        <dbReference type="RuleBase" id="RU000688"/>
    </source>
</evidence>
<dbReference type="PROSITE" id="PS50262">
    <property type="entry name" value="G_PROTEIN_RECEP_F1_2"/>
    <property type="match status" value="1"/>
</dbReference>
<keyword evidence="3 6" id="KW-0812">Transmembrane</keyword>
<reference evidence="10" key="2">
    <citation type="journal article" date="2013" name="Nature">
        <title>Insights into bilaterian evolution from three spiralian genomes.</title>
        <authorList>
            <person name="Simakov O."/>
            <person name="Marletaz F."/>
            <person name="Cho S.J."/>
            <person name="Edsinger-Gonzales E."/>
            <person name="Havlak P."/>
            <person name="Hellsten U."/>
            <person name="Kuo D.H."/>
            <person name="Larsson T."/>
            <person name="Lv J."/>
            <person name="Arendt D."/>
            <person name="Savage R."/>
            <person name="Osoegawa K."/>
            <person name="de Jong P."/>
            <person name="Grimwood J."/>
            <person name="Chapman J.A."/>
            <person name="Shapiro H."/>
            <person name="Aerts A."/>
            <person name="Otillar R.P."/>
            <person name="Terry A.Y."/>
            <person name="Boore J.L."/>
            <person name="Grigoriev I.V."/>
            <person name="Lindberg D.R."/>
            <person name="Seaver E.C."/>
            <person name="Weisblat D.A."/>
            <person name="Putnam N.H."/>
            <person name="Rokhsar D.S."/>
        </authorList>
    </citation>
    <scope>NUCLEOTIDE SEQUENCE</scope>
    <source>
        <strain evidence="10">I ESC-2004</strain>
    </source>
</reference>
<feature type="transmembrane region" description="Helical" evidence="7">
    <location>
        <begin position="44"/>
        <end position="64"/>
    </location>
</feature>
<evidence type="ECO:0000256" key="4">
    <source>
        <dbReference type="ARBA" id="ARBA00022989"/>
    </source>
</evidence>
<keyword evidence="5 7" id="KW-0472">Membrane</keyword>
<comment type="similarity">
    <text evidence="6">Belongs to the G-protein coupled receptor 1 family.</text>
</comment>
<keyword evidence="6" id="KW-0675">Receptor</keyword>
<keyword evidence="4 7" id="KW-1133">Transmembrane helix</keyword>
<feature type="domain" description="G-protein coupled receptors family 1 profile" evidence="8">
    <location>
        <begin position="22"/>
        <end position="262"/>
    </location>
</feature>
<accession>X1YV64</accession>
<feature type="transmembrane region" description="Helical" evidence="7">
    <location>
        <begin position="6"/>
        <end position="32"/>
    </location>
</feature>
<evidence type="ECO:0000256" key="1">
    <source>
        <dbReference type="ARBA" id="ARBA00004651"/>
    </source>
</evidence>
<comment type="subcellular location">
    <subcellularLocation>
        <location evidence="1">Cell membrane</location>
        <topology evidence="1">Multi-pass membrane protein</topology>
    </subcellularLocation>
</comment>
<evidence type="ECO:0000256" key="7">
    <source>
        <dbReference type="SAM" id="Phobius"/>
    </source>
</evidence>
<dbReference type="SUPFAM" id="SSF81321">
    <property type="entry name" value="Family A G protein-coupled receptor-like"/>
    <property type="match status" value="1"/>
</dbReference>